<name>A0A0F9HLR8_9ZZZZ</name>
<sequence length="66" mass="7355">MRHVLDAAATVAAALDATLFDEAELSNDTSMEPRWYPYPKALLNGLVVRQGAESVVVIYYEDKLQK</sequence>
<reference evidence="1" key="1">
    <citation type="journal article" date="2015" name="Nature">
        <title>Complex archaea that bridge the gap between prokaryotes and eukaryotes.</title>
        <authorList>
            <person name="Spang A."/>
            <person name="Saw J.H."/>
            <person name="Jorgensen S.L."/>
            <person name="Zaremba-Niedzwiedzka K."/>
            <person name="Martijn J."/>
            <person name="Lind A.E."/>
            <person name="van Eijk R."/>
            <person name="Schleper C."/>
            <person name="Guy L."/>
            <person name="Ettema T.J."/>
        </authorList>
    </citation>
    <scope>NUCLEOTIDE SEQUENCE</scope>
</reference>
<dbReference type="AlphaFoldDB" id="A0A0F9HLR8"/>
<gene>
    <name evidence="1" type="ORF">LCGC14_1689370</name>
</gene>
<organism evidence="1">
    <name type="scientific">marine sediment metagenome</name>
    <dbReference type="NCBI Taxonomy" id="412755"/>
    <lineage>
        <taxon>unclassified sequences</taxon>
        <taxon>metagenomes</taxon>
        <taxon>ecological metagenomes</taxon>
    </lineage>
</organism>
<comment type="caution">
    <text evidence="1">The sequence shown here is derived from an EMBL/GenBank/DDBJ whole genome shotgun (WGS) entry which is preliminary data.</text>
</comment>
<evidence type="ECO:0000313" key="1">
    <source>
        <dbReference type="EMBL" id="KKM16087.1"/>
    </source>
</evidence>
<accession>A0A0F9HLR8</accession>
<proteinExistence type="predicted"/>
<dbReference type="EMBL" id="LAZR01014754">
    <property type="protein sequence ID" value="KKM16087.1"/>
    <property type="molecule type" value="Genomic_DNA"/>
</dbReference>
<protein>
    <submittedName>
        <fullName evidence="1">Uncharacterized protein</fullName>
    </submittedName>
</protein>